<sequence>MFVKIEFEYEDDTVYIRCPAKVGRNIRQLQQDFFRWLYDRNNDHPFWVSFGVDEDNKEKYGLSYDEGAFIYWLNNVRFNKGKNVASLIKDPKVLPKKTINF</sequence>
<dbReference type="RefSeq" id="WP_248268102.1">
    <property type="nucleotide sequence ID" value="NZ_CP096034.1"/>
</dbReference>
<dbReference type="EMBL" id="CP096034">
    <property type="protein sequence ID" value="UPM55039.1"/>
    <property type="molecule type" value="Genomic_DNA"/>
</dbReference>
<evidence type="ECO:0000313" key="1">
    <source>
        <dbReference type="EMBL" id="UPM55039.1"/>
    </source>
</evidence>
<proteinExistence type="predicted"/>
<dbReference type="Proteomes" id="UP000830639">
    <property type="component" value="Chromosome"/>
</dbReference>
<evidence type="ECO:0000313" key="2">
    <source>
        <dbReference type="Proteomes" id="UP000830639"/>
    </source>
</evidence>
<reference evidence="1 2" key="1">
    <citation type="submission" date="2022-04" db="EMBL/GenBank/DDBJ databases">
        <title>Mechanism of arsenic methylation and mitigation arsenic toxicity by Bacillus sp. LH14 from an Arsenic-Contaminated Paddy Soil.</title>
        <authorList>
            <person name="Wang D."/>
        </authorList>
    </citation>
    <scope>NUCLEOTIDE SEQUENCE [LARGE SCALE GENOMIC DNA]</scope>
    <source>
        <strain evidence="1 2">LH14</strain>
    </source>
</reference>
<organism evidence="1 2">
    <name type="scientific">Gottfriedia acidiceleris</name>
    <dbReference type="NCBI Taxonomy" id="371036"/>
    <lineage>
        <taxon>Bacteria</taxon>
        <taxon>Bacillati</taxon>
        <taxon>Bacillota</taxon>
        <taxon>Bacilli</taxon>
        <taxon>Bacillales</taxon>
        <taxon>Bacillaceae</taxon>
        <taxon>Gottfriedia</taxon>
    </lineage>
</organism>
<keyword evidence="2" id="KW-1185">Reference proteome</keyword>
<accession>A0ABY4JMH0</accession>
<gene>
    <name evidence="1" type="ORF">MY490_04115</name>
</gene>
<name>A0ABY4JMH0_9BACI</name>
<protein>
    <submittedName>
        <fullName evidence="1">Uncharacterized protein</fullName>
    </submittedName>
</protein>